<dbReference type="InterPro" id="IPR015943">
    <property type="entry name" value="WD40/YVTN_repeat-like_dom_sf"/>
</dbReference>
<dbReference type="PANTHER" id="PTHR44436">
    <property type="entry name" value="F-BOX/WD REPEAT-CONTAINING PROTEIN 2"/>
    <property type="match status" value="1"/>
</dbReference>
<dbReference type="InterPro" id="IPR001810">
    <property type="entry name" value="F-box_dom"/>
</dbReference>
<dbReference type="PROSITE" id="PS50181">
    <property type="entry name" value="FBOX"/>
    <property type="match status" value="1"/>
</dbReference>
<feature type="domain" description="F-box" evidence="3">
    <location>
        <begin position="22"/>
        <end position="72"/>
    </location>
</feature>
<organism evidence="4 5">
    <name type="scientific">Trapa incisa</name>
    <dbReference type="NCBI Taxonomy" id="236973"/>
    <lineage>
        <taxon>Eukaryota</taxon>
        <taxon>Viridiplantae</taxon>
        <taxon>Streptophyta</taxon>
        <taxon>Embryophyta</taxon>
        <taxon>Tracheophyta</taxon>
        <taxon>Spermatophyta</taxon>
        <taxon>Magnoliopsida</taxon>
        <taxon>eudicotyledons</taxon>
        <taxon>Gunneridae</taxon>
        <taxon>Pentapetalae</taxon>
        <taxon>rosids</taxon>
        <taxon>malvids</taxon>
        <taxon>Myrtales</taxon>
        <taxon>Lythraceae</taxon>
        <taxon>Trapa</taxon>
    </lineage>
</organism>
<keyword evidence="5" id="KW-1185">Reference proteome</keyword>
<evidence type="ECO:0000256" key="2">
    <source>
        <dbReference type="ARBA" id="ARBA00022737"/>
    </source>
</evidence>
<dbReference type="Gene3D" id="1.20.1280.50">
    <property type="match status" value="1"/>
</dbReference>
<evidence type="ECO:0000313" key="5">
    <source>
        <dbReference type="Proteomes" id="UP001345219"/>
    </source>
</evidence>
<dbReference type="Proteomes" id="UP001345219">
    <property type="component" value="Chromosome 10"/>
</dbReference>
<evidence type="ECO:0000256" key="1">
    <source>
        <dbReference type="ARBA" id="ARBA00022574"/>
    </source>
</evidence>
<sequence>MVGPSRSGGLSPPNKRSTAREKTTINCLDQDILCTVFSLLGIFDLVRCSVVCRSWYRIIDQKMLLQQLWYKHPVNRVSLLDEPAISEKPWRFQLQEFVMGEHRLSLTQGRVTIDQWKGHSMGFKQCRMKLGTILTGVGDKLMRLWSLKSYKCLEEYSVPDNVSLVDFDFDENKIVGLIGTQLCLWRRNGQRNTFPPHAGTFPRGLCMRYLDPEALIGCEDGSIRVFDMYSRKCSRITRIHPGPVTCISLSNDQFIFSGSSVGTIKVSHLSSDACVATLRSPDITGIKALCYNPQTELVFAGSSAGHVLCYDFRNKRKLWEWKVCPSSVYSLGHMQNDESTLVVGGIDGVLHALDQRTGKVMGSFVMDHTKAPVFSGRVERRRGRKLLEDDYSSSIDSIPRTARLPITCLAVGMSKVVTTHGKDIRVWRFTRQ</sequence>
<keyword evidence="2" id="KW-0677">Repeat</keyword>
<dbReference type="EMBL" id="JAXIOK010000021">
    <property type="protein sequence ID" value="KAK4746242.1"/>
    <property type="molecule type" value="Genomic_DNA"/>
</dbReference>
<accession>A0AAN7JJI7</accession>
<dbReference type="PANTHER" id="PTHR44436:SF1">
    <property type="entry name" value="F-BOX_WD REPEAT-CONTAINING PROTEIN 2"/>
    <property type="match status" value="1"/>
</dbReference>
<name>A0AAN7JJI7_9MYRT</name>
<dbReference type="InterPro" id="IPR001680">
    <property type="entry name" value="WD40_rpt"/>
</dbReference>
<dbReference type="InterPro" id="IPR036322">
    <property type="entry name" value="WD40_repeat_dom_sf"/>
</dbReference>
<keyword evidence="1" id="KW-0853">WD repeat</keyword>
<proteinExistence type="predicted"/>
<dbReference type="SUPFAM" id="SSF81383">
    <property type="entry name" value="F-box domain"/>
    <property type="match status" value="1"/>
</dbReference>
<dbReference type="SMART" id="SM00320">
    <property type="entry name" value="WD40"/>
    <property type="match status" value="5"/>
</dbReference>
<dbReference type="Gene3D" id="2.130.10.10">
    <property type="entry name" value="YVTN repeat-like/Quinoprotein amine dehydrogenase"/>
    <property type="match status" value="2"/>
</dbReference>
<protein>
    <recommendedName>
        <fullName evidence="3">F-box domain-containing protein</fullName>
    </recommendedName>
</protein>
<reference evidence="4 5" key="1">
    <citation type="journal article" date="2023" name="Hortic Res">
        <title>Pangenome of water caltrop reveals structural variations and asymmetric subgenome divergence after allopolyploidization.</title>
        <authorList>
            <person name="Zhang X."/>
            <person name="Chen Y."/>
            <person name="Wang L."/>
            <person name="Yuan Y."/>
            <person name="Fang M."/>
            <person name="Shi L."/>
            <person name="Lu R."/>
            <person name="Comes H.P."/>
            <person name="Ma Y."/>
            <person name="Chen Y."/>
            <person name="Huang G."/>
            <person name="Zhou Y."/>
            <person name="Zheng Z."/>
            <person name="Qiu Y."/>
        </authorList>
    </citation>
    <scope>NUCLEOTIDE SEQUENCE [LARGE SCALE GENOMIC DNA]</scope>
    <source>
        <tissue evidence="4">Roots</tissue>
    </source>
</reference>
<gene>
    <name evidence="4" type="ORF">SAY87_012554</name>
</gene>
<evidence type="ECO:0000259" key="3">
    <source>
        <dbReference type="PROSITE" id="PS50181"/>
    </source>
</evidence>
<dbReference type="SMART" id="SM00256">
    <property type="entry name" value="FBOX"/>
    <property type="match status" value="1"/>
</dbReference>
<dbReference type="AlphaFoldDB" id="A0AAN7JJI7"/>
<evidence type="ECO:0000313" key="4">
    <source>
        <dbReference type="EMBL" id="KAK4746242.1"/>
    </source>
</evidence>
<dbReference type="SUPFAM" id="SSF50978">
    <property type="entry name" value="WD40 repeat-like"/>
    <property type="match status" value="1"/>
</dbReference>
<dbReference type="InterPro" id="IPR036047">
    <property type="entry name" value="F-box-like_dom_sf"/>
</dbReference>
<dbReference type="InterPro" id="IPR042627">
    <property type="entry name" value="FBXW2"/>
</dbReference>
<dbReference type="Pfam" id="PF00646">
    <property type="entry name" value="F-box"/>
    <property type="match status" value="1"/>
</dbReference>
<comment type="caution">
    <text evidence="4">The sequence shown here is derived from an EMBL/GenBank/DDBJ whole genome shotgun (WGS) entry which is preliminary data.</text>
</comment>